<comment type="caution">
    <text evidence="1">The sequence shown here is derived from an EMBL/GenBank/DDBJ whole genome shotgun (WGS) entry which is preliminary data.</text>
</comment>
<dbReference type="AlphaFoldDB" id="A0A8H6C1P0"/>
<name>A0A8H6C1P0_CANAX</name>
<dbReference type="EMBL" id="JABWAD010000016">
    <property type="protein sequence ID" value="KAF6071440.1"/>
    <property type="molecule type" value="Genomic_DNA"/>
</dbReference>
<dbReference type="OMA" id="ENFHIND"/>
<dbReference type="Proteomes" id="UP000536275">
    <property type="component" value="Unassembled WGS sequence"/>
</dbReference>
<gene>
    <name evidence="1" type="ORF">FOB64_001176</name>
</gene>
<dbReference type="Pfam" id="PF07957">
    <property type="entry name" value="DUF3294"/>
    <property type="match status" value="1"/>
</dbReference>
<organism evidence="1 2">
    <name type="scientific">Candida albicans</name>
    <name type="common">Yeast</name>
    <dbReference type="NCBI Taxonomy" id="5476"/>
    <lineage>
        <taxon>Eukaryota</taxon>
        <taxon>Fungi</taxon>
        <taxon>Dikarya</taxon>
        <taxon>Ascomycota</taxon>
        <taxon>Saccharomycotina</taxon>
        <taxon>Pichiomycetes</taxon>
        <taxon>Debaryomycetaceae</taxon>
        <taxon>Candida/Lodderomyces clade</taxon>
        <taxon>Candida</taxon>
    </lineage>
</organism>
<protein>
    <recommendedName>
        <fullName evidence="3">Mrp8p</fullName>
    </recommendedName>
</protein>
<accession>A0A8H6C1P0</accession>
<sequence>MSELSKLNEAKAKVAELEALVKKQASVMVQARQKLVDVELRNKKNQAAQNINQQPALDLTDYVNNDDIVQLVTELQTQLDALEARTMRRTYNATVQGDDEKLAPITNKDGDLPDFALPVTLKEFKSLEKIDLIRLGVFYEIILPDGEEIDHALQQTNSKEAILDINKKKDIIELSKNFDEDQANEIYDELARYFGIKHRRNSDGW</sequence>
<evidence type="ECO:0008006" key="3">
    <source>
        <dbReference type="Google" id="ProtNLM"/>
    </source>
</evidence>
<evidence type="ECO:0000313" key="2">
    <source>
        <dbReference type="Proteomes" id="UP000536275"/>
    </source>
</evidence>
<evidence type="ECO:0000313" key="1">
    <source>
        <dbReference type="EMBL" id="KAF6071440.1"/>
    </source>
</evidence>
<dbReference type="PIRSF" id="PIRSF022944">
    <property type="entry name" value="Ribosomal_MRP8_mit"/>
    <property type="match status" value="1"/>
</dbReference>
<proteinExistence type="predicted"/>
<reference evidence="1 2" key="1">
    <citation type="submission" date="2020-03" db="EMBL/GenBank/DDBJ databases">
        <title>FDA dAtabase for Regulatory Grade micrObial Sequences (FDA-ARGOS): Supporting development and validation of Infectious Disease Dx tests.</title>
        <authorList>
            <person name="Campos J."/>
            <person name="Goldberg B."/>
            <person name="Tallon L."/>
            <person name="Sadzewicz L."/>
            <person name="Vavikolanu K."/>
            <person name="Mehta A."/>
            <person name="Aluvathingal J."/>
            <person name="Nadendla S."/>
            <person name="Nandy P."/>
            <person name="Geyer C."/>
            <person name="Yan Y."/>
            <person name="Sichtig H."/>
        </authorList>
    </citation>
    <scope>NUCLEOTIDE SEQUENCE [LARGE SCALE GENOMIC DNA]</scope>
    <source>
        <strain evidence="1 2">FDAARGOS_656</strain>
    </source>
</reference>
<dbReference type="SMR" id="A0A8H6C1P0"/>
<dbReference type="InterPro" id="IPR012917">
    <property type="entry name" value="DUF3294"/>
</dbReference>